<sequence>MFKLNLEGIYNFLDWRNYAQTFAPQIKVIHQKLHQDQHLKEKYLGWL</sequence>
<protein>
    <submittedName>
        <fullName evidence="1">Glucose-6-phosphate isomerase</fullName>
    </submittedName>
</protein>
<proteinExistence type="predicted"/>
<organism evidence="1">
    <name type="scientific">Onion yellows phytoplasma OY-W</name>
    <dbReference type="NCBI Taxonomy" id="428984"/>
    <lineage>
        <taxon>Bacteria</taxon>
        <taxon>Bacillati</taxon>
        <taxon>Mycoplasmatota</taxon>
        <taxon>Mollicutes</taxon>
        <taxon>Acholeplasmatales</taxon>
        <taxon>Acholeplasmataceae</taxon>
        <taxon>Candidatus Phytoplasma</taxon>
        <taxon>16SrI (Aster yellows group)</taxon>
    </lineage>
</organism>
<keyword evidence="1" id="KW-0413">Isomerase</keyword>
<dbReference type="GO" id="GO:0016853">
    <property type="term" value="F:isomerase activity"/>
    <property type="evidence" value="ECO:0007669"/>
    <property type="project" value="UniProtKB-KW"/>
</dbReference>
<reference evidence="1" key="1">
    <citation type="journal article" date="2007" name="Mol. Plant Pathol.">
        <title>Presence of two glycolytic gene clusters in a severe pathogenic line of Candidatus Phytoplasma asteris.</title>
        <authorList>
            <person name="Oshima K."/>
            <person name="Kakizawa S."/>
            <person name="Arashida R."/>
            <person name="Ishii Y."/>
            <person name="Hoshi A."/>
            <person name="Hayashi Y."/>
            <person name="Kagiwada S."/>
            <person name="Namba S."/>
        </authorList>
    </citation>
    <scope>NUCLEOTIDE SEQUENCE</scope>
    <source>
        <strain evidence="1">Onion yellows</strain>
    </source>
</reference>
<dbReference type="AlphaFoldDB" id="A6QKM2"/>
<name>A6QKM2_ONYPH</name>
<evidence type="ECO:0000313" key="1">
    <source>
        <dbReference type="EMBL" id="BAF73508.1"/>
    </source>
</evidence>
<accession>A6QKM2</accession>
<dbReference type="EMBL" id="AP009356">
    <property type="protein sequence ID" value="BAF73508.1"/>
    <property type="molecule type" value="Genomic_DNA"/>
</dbReference>